<dbReference type="PANTHER" id="PTHR12126">
    <property type="entry name" value="NADH-UBIQUINONE OXIDOREDUCTASE 39 KDA SUBUNIT-RELATED"/>
    <property type="match status" value="1"/>
</dbReference>
<gene>
    <name evidence="2" type="ORF">SCD_n00397</name>
</gene>
<dbReference type="InterPro" id="IPR051207">
    <property type="entry name" value="ComplexI_NDUFA9_subunit"/>
</dbReference>
<keyword evidence="3" id="KW-1185">Reference proteome</keyword>
<dbReference type="HOGENOM" id="CLU_007383_6_5_4"/>
<accession>S6AEN9</accession>
<dbReference type="RefSeq" id="WP_009206808.1">
    <property type="nucleotide sequence ID" value="NC_022357.1"/>
</dbReference>
<dbReference type="OrthoDB" id="5292533at2"/>
<feature type="domain" description="NAD-dependent epimerase/dehydratase" evidence="1">
    <location>
        <begin position="6"/>
        <end position="207"/>
    </location>
</feature>
<dbReference type="KEGG" id="sdr:SCD_n00397"/>
<protein>
    <submittedName>
        <fullName evidence="2">Nucleoside-diphosphate-sugar epimerase</fullName>
    </submittedName>
</protein>
<evidence type="ECO:0000313" key="2">
    <source>
        <dbReference type="EMBL" id="BAN34246.1"/>
    </source>
</evidence>
<reference evidence="2 3" key="1">
    <citation type="journal article" date="2012" name="Appl. Environ. Microbiol.">
        <title>Draft genome sequence of a psychrotolerant sulfur-oxidizing bacterium, Sulfuricella denitrificans skB26, and proteomic insights into cold adaptation.</title>
        <authorList>
            <person name="Watanabe T."/>
            <person name="Kojima H."/>
            <person name="Fukui M."/>
        </authorList>
    </citation>
    <scope>NUCLEOTIDE SEQUENCE [LARGE SCALE GENOMIC DNA]</scope>
    <source>
        <strain evidence="3">skB26</strain>
    </source>
</reference>
<dbReference type="SUPFAM" id="SSF51735">
    <property type="entry name" value="NAD(P)-binding Rossmann-fold domains"/>
    <property type="match status" value="1"/>
</dbReference>
<proteinExistence type="predicted"/>
<dbReference type="GO" id="GO:0044877">
    <property type="term" value="F:protein-containing complex binding"/>
    <property type="evidence" value="ECO:0007669"/>
    <property type="project" value="TreeGrafter"/>
</dbReference>
<dbReference type="CDD" id="cd05271">
    <property type="entry name" value="NDUFA9_like_SDR_a"/>
    <property type="match status" value="1"/>
</dbReference>
<organism evidence="2 3">
    <name type="scientific">Sulfuricella denitrificans (strain DSM 22764 / NBRC 105220 / skB26)</name>
    <dbReference type="NCBI Taxonomy" id="1163617"/>
    <lineage>
        <taxon>Bacteria</taxon>
        <taxon>Pseudomonadati</taxon>
        <taxon>Pseudomonadota</taxon>
        <taxon>Betaproteobacteria</taxon>
        <taxon>Nitrosomonadales</taxon>
        <taxon>Sulfuricellaceae</taxon>
        <taxon>Sulfuricella</taxon>
    </lineage>
</organism>
<dbReference type="AlphaFoldDB" id="S6AEN9"/>
<dbReference type="eggNOG" id="COG0702">
    <property type="taxonomic scope" value="Bacteria"/>
</dbReference>
<dbReference type="EMBL" id="AP013066">
    <property type="protein sequence ID" value="BAN34246.1"/>
    <property type="molecule type" value="Genomic_DNA"/>
</dbReference>
<evidence type="ECO:0000259" key="1">
    <source>
        <dbReference type="Pfam" id="PF01370"/>
    </source>
</evidence>
<dbReference type="Gene3D" id="3.40.50.720">
    <property type="entry name" value="NAD(P)-binding Rossmann-like Domain"/>
    <property type="match status" value="1"/>
</dbReference>
<dbReference type="InterPro" id="IPR036291">
    <property type="entry name" value="NAD(P)-bd_dom_sf"/>
</dbReference>
<dbReference type="Proteomes" id="UP000015559">
    <property type="component" value="Chromosome"/>
</dbReference>
<dbReference type="STRING" id="1163617.SCD_n00397"/>
<sequence>MEIKKVCVLGGGGFVGQHVVSRLCEQGYEVRVPYRNINRAKHLTVLPTVSLVEADIHDPVELKKMLQGMDAVVNLVGILHERKRGAFQRAHVDLPRKVVEACRATGVKRLLHMSAIGASVDGLSRYQRSKGEGEALVREAHGEPLAVTVFRPSVIFGPGDSFLNLFAGLLNWTPVFPLGSSSAKMQPIYVGDVAQAIVASVNNPATFGQSYDLCGPTVYTLQELVEYVAEVKGLKRTVIPLSAGMSSLQSIILGLMPIKLLTHDNYLTLKTDAVCACPFPEVFGIQPAAVEAEAPLYLAPIAAPLFKRFIDEKR</sequence>
<name>S6AEN9_SULDS</name>
<dbReference type="InterPro" id="IPR001509">
    <property type="entry name" value="Epimerase_deHydtase"/>
</dbReference>
<evidence type="ECO:0000313" key="3">
    <source>
        <dbReference type="Proteomes" id="UP000015559"/>
    </source>
</evidence>
<dbReference type="Pfam" id="PF01370">
    <property type="entry name" value="Epimerase"/>
    <property type="match status" value="1"/>
</dbReference>
<dbReference type="PANTHER" id="PTHR12126:SF11">
    <property type="entry name" value="NADH DEHYDROGENASE [UBIQUINONE] 1 ALPHA SUBCOMPLEX SUBUNIT 9, MITOCHONDRIAL"/>
    <property type="match status" value="1"/>
</dbReference>